<evidence type="ECO:0000256" key="1">
    <source>
        <dbReference type="ARBA" id="ARBA00023125"/>
    </source>
</evidence>
<protein>
    <submittedName>
        <fullName evidence="3">Helix-turn-helix motif</fullName>
    </submittedName>
</protein>
<sequence>MTIHIEELENMDFSDVAEGGKLHPIHPGEILREEFLMPLKITPHALSLALQIPATRINDIVRERRAITTDTALRLARYFGNTAEFWMGLQIDYDMTITRDSLRGALNRIQRFEPTHIS</sequence>
<dbReference type="KEGG" id="neu:NE1110"/>
<dbReference type="Pfam" id="PF01381">
    <property type="entry name" value="HTH_3"/>
    <property type="match status" value="1"/>
</dbReference>
<dbReference type="GeneID" id="87104292"/>
<dbReference type="eggNOG" id="COG3093">
    <property type="taxonomic scope" value="Bacteria"/>
</dbReference>
<keyword evidence="4" id="KW-1185">Reference proteome</keyword>
<evidence type="ECO:0000313" key="4">
    <source>
        <dbReference type="Proteomes" id="UP000001416"/>
    </source>
</evidence>
<dbReference type="InterPro" id="IPR010982">
    <property type="entry name" value="Lambda_DNA-bd_dom_sf"/>
</dbReference>
<accession>Q82VH8</accession>
<dbReference type="OrthoDB" id="5297543at2"/>
<dbReference type="Gene3D" id="1.10.260.40">
    <property type="entry name" value="lambda repressor-like DNA-binding domains"/>
    <property type="match status" value="1"/>
</dbReference>
<evidence type="ECO:0000259" key="2">
    <source>
        <dbReference type="PROSITE" id="PS50943"/>
    </source>
</evidence>
<dbReference type="HOGENOM" id="CLU_140230_5_0_4"/>
<dbReference type="InterPro" id="IPR013430">
    <property type="entry name" value="Toxin_antidote_HigA"/>
</dbReference>
<dbReference type="PANTHER" id="PTHR36924">
    <property type="entry name" value="ANTITOXIN HIGA-1"/>
    <property type="match status" value="1"/>
</dbReference>
<dbReference type="InterPro" id="IPR001387">
    <property type="entry name" value="Cro/C1-type_HTH"/>
</dbReference>
<dbReference type="PANTHER" id="PTHR36924:SF1">
    <property type="entry name" value="ANTITOXIN HIGA-1"/>
    <property type="match status" value="1"/>
</dbReference>
<gene>
    <name evidence="3" type="ordered locus">NE1110</name>
</gene>
<proteinExistence type="predicted"/>
<feature type="domain" description="HTH cro/C1-type" evidence="2">
    <location>
        <begin position="39"/>
        <end position="86"/>
    </location>
</feature>
<organism evidence="3 4">
    <name type="scientific">Nitrosomonas europaea (strain ATCC 19718 / CIP 103999 / KCTC 2705 / NBRC 14298)</name>
    <dbReference type="NCBI Taxonomy" id="228410"/>
    <lineage>
        <taxon>Bacteria</taxon>
        <taxon>Pseudomonadati</taxon>
        <taxon>Pseudomonadota</taxon>
        <taxon>Betaproteobacteria</taxon>
        <taxon>Nitrosomonadales</taxon>
        <taxon>Nitrosomonadaceae</taxon>
        <taxon>Nitrosomonas</taxon>
    </lineage>
</organism>
<dbReference type="PROSITE" id="PS50943">
    <property type="entry name" value="HTH_CROC1"/>
    <property type="match status" value="1"/>
</dbReference>
<name>Q82VH8_NITEU</name>
<evidence type="ECO:0000313" key="3">
    <source>
        <dbReference type="EMBL" id="CAD85021.1"/>
    </source>
</evidence>
<dbReference type="AlphaFoldDB" id="Q82VH8"/>
<reference evidence="3 4" key="1">
    <citation type="journal article" date="2003" name="J. Bacteriol.">
        <title>Complete genome sequence of the ammonia-oxidizing bacterium and obligate chemolithoautotroph Nitrosomonas europaea.</title>
        <authorList>
            <person name="Chain P."/>
            <person name="Lamerdin J."/>
            <person name="Larimer F."/>
            <person name="Regala W."/>
            <person name="Land M."/>
            <person name="Hauser L."/>
            <person name="Hooper A."/>
            <person name="Klotz M."/>
            <person name="Norton J."/>
            <person name="Sayavedra-Soto L."/>
            <person name="Arciero D."/>
            <person name="Hommes N."/>
            <person name="Whittaker M."/>
            <person name="Arp D."/>
        </authorList>
    </citation>
    <scope>NUCLEOTIDE SEQUENCE [LARGE SCALE GENOMIC DNA]</scope>
    <source>
        <strain evidence="4">ATCC 19718 / CIP 103999 / KCTC 2705 / NBRC 14298</strain>
    </source>
</reference>
<keyword evidence="1" id="KW-0238">DNA-binding</keyword>
<dbReference type="NCBIfam" id="TIGR02607">
    <property type="entry name" value="antidote_HigA"/>
    <property type="match status" value="1"/>
</dbReference>
<dbReference type="CDD" id="cd00093">
    <property type="entry name" value="HTH_XRE"/>
    <property type="match status" value="1"/>
</dbReference>
<dbReference type="EMBL" id="AL954747">
    <property type="protein sequence ID" value="CAD85021.1"/>
    <property type="molecule type" value="Genomic_DNA"/>
</dbReference>
<dbReference type="GO" id="GO:0003677">
    <property type="term" value="F:DNA binding"/>
    <property type="evidence" value="ECO:0007669"/>
    <property type="project" value="UniProtKB-KW"/>
</dbReference>
<dbReference type="RefSeq" id="WP_011111703.1">
    <property type="nucleotide sequence ID" value="NC_004757.1"/>
</dbReference>
<dbReference type="PhylomeDB" id="Q82VH8"/>
<dbReference type="SUPFAM" id="SSF47413">
    <property type="entry name" value="lambda repressor-like DNA-binding domains"/>
    <property type="match status" value="1"/>
</dbReference>
<dbReference type="Proteomes" id="UP000001416">
    <property type="component" value="Chromosome"/>
</dbReference>
<dbReference type="STRING" id="228410.NE1110"/>